<dbReference type="GO" id="GO:0003824">
    <property type="term" value="F:catalytic activity"/>
    <property type="evidence" value="ECO:0007669"/>
    <property type="project" value="InterPro"/>
</dbReference>
<dbReference type="InterPro" id="IPR016193">
    <property type="entry name" value="Cytidine_deaminase-like"/>
</dbReference>
<organism evidence="2 3">
    <name type="scientific">Actinosynnema pretiosum subsp. pretiosum</name>
    <dbReference type="NCBI Taxonomy" id="103721"/>
    <lineage>
        <taxon>Bacteria</taxon>
        <taxon>Bacillati</taxon>
        <taxon>Actinomycetota</taxon>
        <taxon>Actinomycetes</taxon>
        <taxon>Pseudonocardiales</taxon>
        <taxon>Pseudonocardiaceae</taxon>
        <taxon>Actinosynnema</taxon>
    </lineage>
</organism>
<name>A0AA45L747_9PSEU</name>
<proteinExistence type="predicted"/>
<evidence type="ECO:0000313" key="2">
    <source>
        <dbReference type="EMBL" id="QUF04060.1"/>
    </source>
</evidence>
<protein>
    <recommendedName>
        <fullName evidence="1">CMP/dCMP-type deaminase domain-containing protein</fullName>
    </recommendedName>
</protein>
<feature type="domain" description="CMP/dCMP-type deaminase" evidence="1">
    <location>
        <begin position="2"/>
        <end position="126"/>
    </location>
</feature>
<dbReference type="Pfam" id="PF00383">
    <property type="entry name" value="dCMP_cyt_deam_1"/>
    <property type="match status" value="1"/>
</dbReference>
<gene>
    <name evidence="2" type="ORF">KCV87_32725</name>
</gene>
<dbReference type="SUPFAM" id="SSF53927">
    <property type="entry name" value="Cytidine deaminase-like"/>
    <property type="match status" value="1"/>
</dbReference>
<evidence type="ECO:0000313" key="3">
    <source>
        <dbReference type="Proteomes" id="UP000677152"/>
    </source>
</evidence>
<dbReference type="AlphaFoldDB" id="A0AA45L747"/>
<reference evidence="2" key="1">
    <citation type="submission" date="2021-04" db="EMBL/GenBank/DDBJ databases">
        <title>Genomic sequence of Actinosynnema pretiosum subsp. pretiosum ATCC 31280 (C-14919).</title>
        <authorList>
            <person name="Bai L."/>
            <person name="Wang X."/>
            <person name="Xiao Y."/>
        </authorList>
    </citation>
    <scope>NUCLEOTIDE SEQUENCE</scope>
    <source>
        <strain evidence="2">ATCC 31280</strain>
    </source>
</reference>
<accession>A0AA45L747</accession>
<evidence type="ECO:0000259" key="1">
    <source>
        <dbReference type="PROSITE" id="PS51747"/>
    </source>
</evidence>
<dbReference type="InterPro" id="IPR002125">
    <property type="entry name" value="CMP_dCMP_dom"/>
</dbReference>
<sequence length="275" mass="30528">MHETTARRHMELAIAEMWQSPISIRVGVVLARGDDVLASAHKGQDGNCHAEEITLKTARTEGVDVRGASAFVTLEPCANLENSSVPCAQLLVDAGITEVWIGRFDNNPRIYRQGWKLLRDHGVSLRDFPADLRAICTEGNKTFSGHFHKRVGVQNKAKFDFQQNGGLYQLALTEALDSPAWETRWSTCGANAMYANGGVPGVVAHARYAKEFSEIDDPDALDWGSHFQKVYIGEIVVFQNEHGYALCRLKTIDPTEDYGGTGHTSMTFDYELRLK</sequence>
<dbReference type="EMBL" id="CP073249">
    <property type="protein sequence ID" value="QUF04060.1"/>
    <property type="molecule type" value="Genomic_DNA"/>
</dbReference>
<dbReference type="Proteomes" id="UP000677152">
    <property type="component" value="Chromosome"/>
</dbReference>
<dbReference type="PROSITE" id="PS51747">
    <property type="entry name" value="CYT_DCMP_DEAMINASES_2"/>
    <property type="match status" value="1"/>
</dbReference>
<dbReference type="Gene3D" id="3.40.140.10">
    <property type="entry name" value="Cytidine Deaminase, domain 2"/>
    <property type="match status" value="1"/>
</dbReference>